<dbReference type="PANTHER" id="PTHR36781:SF1">
    <property type="entry name" value="OS05G0114600 PROTEIN"/>
    <property type="match status" value="1"/>
</dbReference>
<sequence>MAEAAALLAKRLFDKLPPAAQKAGGLPAVLQPRYVEGIWKPPLLPARFVAKLRKGVLMEGLEWPWEKPRAPLKEVKCKGHKREARRDARLAAVKQKMDNLDKIIADFKASKVYKPKTPLDFRLDNLLLSPTQKRLKYTRK</sequence>
<organism evidence="1 2">
    <name type="scientific">Cymbomonas tetramitiformis</name>
    <dbReference type="NCBI Taxonomy" id="36881"/>
    <lineage>
        <taxon>Eukaryota</taxon>
        <taxon>Viridiplantae</taxon>
        <taxon>Chlorophyta</taxon>
        <taxon>Pyramimonadophyceae</taxon>
        <taxon>Pyramimonadales</taxon>
        <taxon>Pyramimonadaceae</taxon>
        <taxon>Cymbomonas</taxon>
    </lineage>
</organism>
<reference evidence="1 2" key="1">
    <citation type="journal article" date="2015" name="Genome Biol. Evol.">
        <title>Comparative Genomics of a Bacterivorous Green Alga Reveals Evolutionary Causalities and Consequences of Phago-Mixotrophic Mode of Nutrition.</title>
        <authorList>
            <person name="Burns J.A."/>
            <person name="Paasch A."/>
            <person name="Narechania A."/>
            <person name="Kim E."/>
        </authorList>
    </citation>
    <scope>NUCLEOTIDE SEQUENCE [LARGE SCALE GENOMIC DNA]</scope>
    <source>
        <strain evidence="1 2">PLY_AMNH</strain>
    </source>
</reference>
<gene>
    <name evidence="1" type="ORF">CYMTET_17369</name>
</gene>
<dbReference type="PANTHER" id="PTHR36781">
    <property type="entry name" value="OS05G0114600 PROTEIN"/>
    <property type="match status" value="1"/>
</dbReference>
<name>A0AAE0L7D8_9CHLO</name>
<dbReference type="Proteomes" id="UP001190700">
    <property type="component" value="Unassembled WGS sequence"/>
</dbReference>
<comment type="caution">
    <text evidence="1">The sequence shown here is derived from an EMBL/GenBank/DDBJ whole genome shotgun (WGS) entry which is preliminary data.</text>
</comment>
<dbReference type="AlphaFoldDB" id="A0AAE0L7D8"/>
<accession>A0AAE0L7D8</accession>
<keyword evidence="2" id="KW-1185">Reference proteome</keyword>
<protein>
    <recommendedName>
        <fullName evidence="3">MRPL25 domain-containing protein</fullName>
    </recommendedName>
</protein>
<evidence type="ECO:0000313" key="1">
    <source>
        <dbReference type="EMBL" id="KAK3274445.1"/>
    </source>
</evidence>
<dbReference type="EMBL" id="LGRX02007720">
    <property type="protein sequence ID" value="KAK3274445.1"/>
    <property type="molecule type" value="Genomic_DNA"/>
</dbReference>
<proteinExistence type="predicted"/>
<evidence type="ECO:0000313" key="2">
    <source>
        <dbReference type="Proteomes" id="UP001190700"/>
    </source>
</evidence>
<evidence type="ECO:0008006" key="3">
    <source>
        <dbReference type="Google" id="ProtNLM"/>
    </source>
</evidence>